<dbReference type="Proteomes" id="UP000886595">
    <property type="component" value="Unassembled WGS sequence"/>
</dbReference>
<reference evidence="1 2" key="1">
    <citation type="submission" date="2020-02" db="EMBL/GenBank/DDBJ databases">
        <authorList>
            <person name="Ma Q."/>
            <person name="Huang Y."/>
            <person name="Song X."/>
            <person name="Pei D."/>
        </authorList>
    </citation>
    <scope>NUCLEOTIDE SEQUENCE [LARGE SCALE GENOMIC DNA]</scope>
    <source>
        <strain evidence="1">Sxm20200214</strain>
        <tissue evidence="1">Leaf</tissue>
    </source>
</reference>
<keyword evidence="2" id="KW-1185">Reference proteome</keyword>
<sequence length="142" mass="15419">MMVELDDPVENIGAKLVSWCQTHFRSLSTDPLAQEKGRLSAGDVEKEVTKIRNSGTRTKTKMSNGGKFELGVASKGKRLCVTTNEGSSYQGIVETVLFMEQCCCFVTTQCTIFFNTDPVENIGAKLVPAGNPMDKGSLDESS</sequence>
<protein>
    <submittedName>
        <fullName evidence="1">Uncharacterized protein</fullName>
    </submittedName>
</protein>
<comment type="caution">
    <text evidence="1">The sequence shown here is derived from an EMBL/GenBank/DDBJ whole genome shotgun (WGS) entry which is preliminary data.</text>
</comment>
<organism evidence="1 2">
    <name type="scientific">Brassica carinata</name>
    <name type="common">Ethiopian mustard</name>
    <name type="synonym">Abyssinian cabbage</name>
    <dbReference type="NCBI Taxonomy" id="52824"/>
    <lineage>
        <taxon>Eukaryota</taxon>
        <taxon>Viridiplantae</taxon>
        <taxon>Streptophyta</taxon>
        <taxon>Embryophyta</taxon>
        <taxon>Tracheophyta</taxon>
        <taxon>Spermatophyta</taxon>
        <taxon>Magnoliopsida</taxon>
        <taxon>eudicotyledons</taxon>
        <taxon>Gunneridae</taxon>
        <taxon>Pentapetalae</taxon>
        <taxon>rosids</taxon>
        <taxon>malvids</taxon>
        <taxon>Brassicales</taxon>
        <taxon>Brassicaceae</taxon>
        <taxon>Brassiceae</taxon>
        <taxon>Brassica</taxon>
    </lineage>
</organism>
<accession>A0A8X8AZS2</accession>
<proteinExistence type="predicted"/>
<gene>
    <name evidence="1" type="ORF">Bca52824_018764</name>
</gene>
<evidence type="ECO:0000313" key="2">
    <source>
        <dbReference type="Proteomes" id="UP000886595"/>
    </source>
</evidence>
<name>A0A8X8AZS2_BRACI</name>
<dbReference type="AlphaFoldDB" id="A0A8X8AZS2"/>
<evidence type="ECO:0000313" key="1">
    <source>
        <dbReference type="EMBL" id="KAG2315642.1"/>
    </source>
</evidence>
<dbReference type="EMBL" id="JAAMPC010000004">
    <property type="protein sequence ID" value="KAG2315642.1"/>
    <property type="molecule type" value="Genomic_DNA"/>
</dbReference>